<sequence>MQIHEDFLSYLWQYKLFDINNLKDNLGKKITILQSGIRNSFGGPDFFNAKIKIGEQVWAGNVEIHVNASDWYKHLHQEDPFYDNVILHVVWHKDAEILDKHKIVIPCIELSRLTNTSILNNYRDLIYGKPLFVSCETHLKCVDPMFLNHWQERLFIERLEHKSEFIENLLKSNKGDWEQTLYMLLARNFGLNVNGEAFFYLAKTITWSMIKRERYDLICIEALFFGQTNLLKDAEHGTYQNELLEIYYFLKYKYKLPDYSILMQFGRLRPPNFPTIRIAQFAALIHTVKGLFSNIIRLENLDDFYNLFKVKVSTFWLNHYTFQKETPFIAKTLTKSFIDLLVINTFIPLKFVYFKQIGQHNNDLLFGIMEQIKPEKNKLIKSFKEIGLISDNAMRSQALIHLKHAYCDKKRCLECEVGNYLLKTTKREA</sequence>
<dbReference type="Proteomes" id="UP001597201">
    <property type="component" value="Unassembled WGS sequence"/>
</dbReference>
<dbReference type="Pfam" id="PF11013">
    <property type="entry name" value="DUF2851"/>
    <property type="match status" value="1"/>
</dbReference>
<evidence type="ECO:0000313" key="1">
    <source>
        <dbReference type="EMBL" id="MFD1316024.1"/>
    </source>
</evidence>
<proteinExistence type="predicted"/>
<gene>
    <name evidence="1" type="ORF">ACFQ39_10380</name>
</gene>
<protein>
    <submittedName>
        <fullName evidence="1">DUF2851 family protein</fullName>
    </submittedName>
</protein>
<dbReference type="EMBL" id="JBHTMY010000003">
    <property type="protein sequence ID" value="MFD1316024.1"/>
    <property type="molecule type" value="Genomic_DNA"/>
</dbReference>
<evidence type="ECO:0000313" key="2">
    <source>
        <dbReference type="Proteomes" id="UP001597201"/>
    </source>
</evidence>
<name>A0ABW3Y5I8_9FLAO</name>
<dbReference type="RefSeq" id="WP_377178758.1">
    <property type="nucleotide sequence ID" value="NZ_JBHTMY010000003.1"/>
</dbReference>
<organism evidence="1 2">
    <name type="scientific">Namhaeicola litoreus</name>
    <dbReference type="NCBI Taxonomy" id="1052145"/>
    <lineage>
        <taxon>Bacteria</taxon>
        <taxon>Pseudomonadati</taxon>
        <taxon>Bacteroidota</taxon>
        <taxon>Flavobacteriia</taxon>
        <taxon>Flavobacteriales</taxon>
        <taxon>Flavobacteriaceae</taxon>
        <taxon>Namhaeicola</taxon>
    </lineage>
</organism>
<accession>A0ABW3Y5I8</accession>
<keyword evidence="2" id="KW-1185">Reference proteome</keyword>
<reference evidence="2" key="1">
    <citation type="journal article" date="2019" name="Int. J. Syst. Evol. Microbiol.">
        <title>The Global Catalogue of Microorganisms (GCM) 10K type strain sequencing project: providing services to taxonomists for standard genome sequencing and annotation.</title>
        <authorList>
            <consortium name="The Broad Institute Genomics Platform"/>
            <consortium name="The Broad Institute Genome Sequencing Center for Infectious Disease"/>
            <person name="Wu L."/>
            <person name="Ma J."/>
        </authorList>
    </citation>
    <scope>NUCLEOTIDE SEQUENCE [LARGE SCALE GENOMIC DNA]</scope>
    <source>
        <strain evidence="2">CCUG 61485</strain>
    </source>
</reference>
<dbReference type="InterPro" id="IPR021272">
    <property type="entry name" value="DUF2851"/>
</dbReference>
<comment type="caution">
    <text evidence="1">The sequence shown here is derived from an EMBL/GenBank/DDBJ whole genome shotgun (WGS) entry which is preliminary data.</text>
</comment>